<keyword evidence="4 6" id="KW-0963">Cytoplasm</keyword>
<dbReference type="RefSeq" id="WP_117679676.1">
    <property type="nucleotide sequence ID" value="NZ_QSRJ01000006.1"/>
</dbReference>
<gene>
    <name evidence="6 10" type="primary">prfB</name>
    <name evidence="10" type="ORF">DXC81_06355</name>
</gene>
<dbReference type="GO" id="GO:0005737">
    <property type="term" value="C:cytoplasm"/>
    <property type="evidence" value="ECO:0007669"/>
    <property type="project" value="UniProtKB-SubCell"/>
</dbReference>
<keyword evidence="8" id="KW-0175">Coiled coil</keyword>
<dbReference type="InterPro" id="IPR005139">
    <property type="entry name" value="PCRF"/>
</dbReference>
<name>A0A3E4QT07_9ACTN</name>
<dbReference type="PANTHER" id="PTHR43116">
    <property type="entry name" value="PEPTIDE CHAIN RELEASE FACTOR 2"/>
    <property type="match status" value="1"/>
</dbReference>
<evidence type="ECO:0000259" key="9">
    <source>
        <dbReference type="PROSITE" id="PS00745"/>
    </source>
</evidence>
<evidence type="ECO:0000313" key="11">
    <source>
        <dbReference type="Proteomes" id="UP000260943"/>
    </source>
</evidence>
<feature type="domain" description="Prokaryotic-type class I peptide chain release factors" evidence="9">
    <location>
        <begin position="252"/>
        <end position="268"/>
    </location>
</feature>
<proteinExistence type="inferred from homology"/>
<dbReference type="InterPro" id="IPR000352">
    <property type="entry name" value="Pep_chain_release_fac_I"/>
</dbReference>
<dbReference type="InterPro" id="IPR045853">
    <property type="entry name" value="Pep_chain_release_fac_I_sf"/>
</dbReference>
<evidence type="ECO:0000256" key="2">
    <source>
        <dbReference type="ARBA" id="ARBA00010835"/>
    </source>
</evidence>
<dbReference type="PROSITE" id="PS00745">
    <property type="entry name" value="RF_PROK_I"/>
    <property type="match status" value="1"/>
</dbReference>
<keyword evidence="3 6" id="KW-0488">Methylation</keyword>
<evidence type="ECO:0000256" key="8">
    <source>
        <dbReference type="SAM" id="Coils"/>
    </source>
</evidence>
<dbReference type="SUPFAM" id="SSF75620">
    <property type="entry name" value="Release factor"/>
    <property type="match status" value="1"/>
</dbReference>
<keyword evidence="5 6" id="KW-0648">Protein biosynthesis</keyword>
<evidence type="ECO:0000313" key="10">
    <source>
        <dbReference type="EMBL" id="RGL10197.1"/>
    </source>
</evidence>
<organism evidence="10 11">
    <name type="scientific">Collinsella tanakaei</name>
    <dbReference type="NCBI Taxonomy" id="626935"/>
    <lineage>
        <taxon>Bacteria</taxon>
        <taxon>Bacillati</taxon>
        <taxon>Actinomycetota</taxon>
        <taxon>Coriobacteriia</taxon>
        <taxon>Coriobacteriales</taxon>
        <taxon>Coriobacteriaceae</taxon>
        <taxon>Collinsella</taxon>
    </lineage>
</organism>
<dbReference type="GO" id="GO:0016149">
    <property type="term" value="F:translation release factor activity, codon specific"/>
    <property type="evidence" value="ECO:0007669"/>
    <property type="project" value="UniProtKB-UniRule"/>
</dbReference>
<dbReference type="Gene3D" id="1.20.58.410">
    <property type="entry name" value="Release factor"/>
    <property type="match status" value="1"/>
</dbReference>
<dbReference type="Gene3D" id="3.30.70.1660">
    <property type="match status" value="1"/>
</dbReference>
<dbReference type="InterPro" id="IPR004374">
    <property type="entry name" value="PrfB"/>
</dbReference>
<evidence type="ECO:0000256" key="3">
    <source>
        <dbReference type="ARBA" id="ARBA00022481"/>
    </source>
</evidence>
<dbReference type="Proteomes" id="UP000260943">
    <property type="component" value="Unassembled WGS sequence"/>
</dbReference>
<feature type="coiled-coil region" evidence="8">
    <location>
        <begin position="74"/>
        <end position="123"/>
    </location>
</feature>
<sequence length="389" mass="42970">MASANEGAVVSQADLTALAERLSQVEQYLHVDEKRLRVAELESRSTEPGFWDNADAARSVMEELARCREDVKLVETARERLADASAALELADELEGDEAAELVAEASSTAAELEASIDQMELSSWFTGEFDHGSAIVTIKPGQGGLEAQDWTFMLFKMYMKYCARRGWKVTINDCPAAEVIGIDRATFTVEGRDAFGMLRAEAGVHRLVRISPTDDKKRRQTTFAGVEVIPVLPDDIEIEVAPDDIRVDVYHASGPGGQGVNTTDSAVRVTHLPTGIVVTCQNERSQIQNKAACMQILKARLYELELEKREEALDQIRGPKHTIGFGNQIRSYVLYPYQMVKDLRSGVETGNVEAVLDDGDLDPFIVGYHRWATGNAEPLSLSDYDLDE</sequence>
<dbReference type="SMART" id="SM00937">
    <property type="entry name" value="PCRF"/>
    <property type="match status" value="1"/>
</dbReference>
<dbReference type="NCBIfam" id="TIGR00020">
    <property type="entry name" value="prfB"/>
    <property type="match status" value="1"/>
</dbReference>
<comment type="caution">
    <text evidence="10">The sequence shown here is derived from an EMBL/GenBank/DDBJ whole genome shotgun (WGS) entry which is preliminary data.</text>
</comment>
<evidence type="ECO:0000256" key="4">
    <source>
        <dbReference type="ARBA" id="ARBA00022490"/>
    </source>
</evidence>
<evidence type="ECO:0000256" key="7">
    <source>
        <dbReference type="NCBIfam" id="TIGR00020"/>
    </source>
</evidence>
<dbReference type="AlphaFoldDB" id="A0A3E4QT07"/>
<feature type="modified residue" description="N5-methylglutamine" evidence="6">
    <location>
        <position position="259"/>
    </location>
</feature>
<dbReference type="PANTHER" id="PTHR43116:SF3">
    <property type="entry name" value="CLASS I PEPTIDE CHAIN RELEASE FACTOR"/>
    <property type="match status" value="1"/>
</dbReference>
<dbReference type="EMBL" id="QSRJ01000006">
    <property type="protein sequence ID" value="RGL10197.1"/>
    <property type="molecule type" value="Genomic_DNA"/>
</dbReference>
<dbReference type="HAMAP" id="MF_00094">
    <property type="entry name" value="Rel_fac_2"/>
    <property type="match status" value="1"/>
</dbReference>
<protein>
    <recommendedName>
        <fullName evidence="6 7">Peptide chain release factor 2</fullName>
        <shortName evidence="6">RF-2</shortName>
    </recommendedName>
</protein>
<reference evidence="10 11" key="1">
    <citation type="submission" date="2018-08" db="EMBL/GenBank/DDBJ databases">
        <title>A genome reference for cultivated species of the human gut microbiota.</title>
        <authorList>
            <person name="Zou Y."/>
            <person name="Xue W."/>
            <person name="Luo G."/>
        </authorList>
    </citation>
    <scope>NUCLEOTIDE SEQUENCE [LARGE SCALE GENOMIC DNA]</scope>
    <source>
        <strain evidence="10 11">TF08-14</strain>
    </source>
</reference>
<comment type="function">
    <text evidence="1 6">Peptide chain release factor 2 directs the termination of translation in response to the peptide chain termination codons UGA and UAA.</text>
</comment>
<dbReference type="Pfam" id="PF03462">
    <property type="entry name" value="PCRF"/>
    <property type="match status" value="1"/>
</dbReference>
<evidence type="ECO:0000256" key="6">
    <source>
        <dbReference type="HAMAP-Rule" id="MF_00094"/>
    </source>
</evidence>
<dbReference type="Pfam" id="PF00472">
    <property type="entry name" value="RF-1"/>
    <property type="match status" value="1"/>
</dbReference>
<comment type="similarity">
    <text evidence="2 6">Belongs to the prokaryotic/mitochondrial release factor family.</text>
</comment>
<evidence type="ECO:0000256" key="1">
    <source>
        <dbReference type="ARBA" id="ARBA00002613"/>
    </source>
</evidence>
<accession>A0A3E4QT07</accession>
<dbReference type="FunFam" id="3.30.160.20:FF:000004">
    <property type="entry name" value="Peptide chain release factor 1"/>
    <property type="match status" value="1"/>
</dbReference>
<dbReference type="Gene3D" id="3.30.160.20">
    <property type="match status" value="1"/>
</dbReference>
<comment type="subcellular location">
    <subcellularLocation>
        <location evidence="6">Cytoplasm</location>
    </subcellularLocation>
</comment>
<comment type="PTM">
    <text evidence="6">Methylated by PrmC. Methylation increases the termination efficiency of RF2.</text>
</comment>
<evidence type="ECO:0000256" key="5">
    <source>
        <dbReference type="ARBA" id="ARBA00022917"/>
    </source>
</evidence>